<dbReference type="Gene3D" id="2.40.70.10">
    <property type="entry name" value="Acid Proteases"/>
    <property type="match status" value="1"/>
</dbReference>
<comment type="caution">
    <text evidence="2">The sequence shown here is derived from an EMBL/GenBank/DDBJ whole genome shotgun (WGS) entry which is preliminary data.</text>
</comment>
<evidence type="ECO:0000313" key="3">
    <source>
        <dbReference type="Proteomes" id="UP001221142"/>
    </source>
</evidence>
<dbReference type="AlphaFoldDB" id="A0AAD7B562"/>
<feature type="region of interest" description="Disordered" evidence="1">
    <location>
        <begin position="1"/>
        <end position="24"/>
    </location>
</feature>
<dbReference type="EMBL" id="JARKIF010000034">
    <property type="protein sequence ID" value="KAJ7610992.1"/>
    <property type="molecule type" value="Genomic_DNA"/>
</dbReference>
<protein>
    <submittedName>
        <fullName evidence="2">Uncharacterized protein</fullName>
    </submittedName>
</protein>
<gene>
    <name evidence="2" type="ORF">FB45DRAFT_1037878</name>
</gene>
<organism evidence="2 3">
    <name type="scientific">Roridomyces roridus</name>
    <dbReference type="NCBI Taxonomy" id="1738132"/>
    <lineage>
        <taxon>Eukaryota</taxon>
        <taxon>Fungi</taxon>
        <taxon>Dikarya</taxon>
        <taxon>Basidiomycota</taxon>
        <taxon>Agaricomycotina</taxon>
        <taxon>Agaricomycetes</taxon>
        <taxon>Agaricomycetidae</taxon>
        <taxon>Agaricales</taxon>
        <taxon>Marasmiineae</taxon>
        <taxon>Mycenaceae</taxon>
        <taxon>Roridomyces</taxon>
    </lineage>
</organism>
<name>A0AAD7B562_9AGAR</name>
<evidence type="ECO:0000256" key="1">
    <source>
        <dbReference type="SAM" id="MobiDB-lite"/>
    </source>
</evidence>
<evidence type="ECO:0000313" key="2">
    <source>
        <dbReference type="EMBL" id="KAJ7610992.1"/>
    </source>
</evidence>
<keyword evidence="3" id="KW-1185">Reference proteome</keyword>
<proteinExistence type="predicted"/>
<dbReference type="SUPFAM" id="SSF50630">
    <property type="entry name" value="Acid proteases"/>
    <property type="match status" value="1"/>
</dbReference>
<dbReference type="Proteomes" id="UP001221142">
    <property type="component" value="Unassembled WGS sequence"/>
</dbReference>
<dbReference type="InterPro" id="IPR021109">
    <property type="entry name" value="Peptidase_aspartic_dom_sf"/>
</dbReference>
<accession>A0AAD7B562</accession>
<dbReference type="CDD" id="cd00303">
    <property type="entry name" value="retropepsin_like"/>
    <property type="match status" value="1"/>
</dbReference>
<sequence>MSTSSNPRIPQPWENNAPHFDSDKPKELQQFLDHMDALMSLAGTAADKKKEKLVSYADYTAKREWQSLPSFTTGTKEKLSETQLDTIAEIASGVAYKLKAPIDEFREAGIKAIIDAVKSVKIEIPLQDLIAAAPEIQKEAKNLVTWRRVPVPETRDTTPVVPGDALPGNVYHSGSQYIQSDAIHTQEITMLQNFYVAEEQDGLVPKGALVACDPVLEYLSTLKPGERAKQIFATMVDPAVALDSAALRVVYPLIKGVGQAESILDNGSQIVSMAMATAIELGVEWNPDINIMMQSANGQVEKTEGLARNVPFRFGDITVYLQVHVLRNPAYKVLLGRPFDILTASNVQNQPDGRQIVTITDPTTKQRCTLPTFERGALKNLKRMKPTVVSVPDESENVKPAAGNFQVHSMNWSGTNESLQQ</sequence>
<reference evidence="2" key="1">
    <citation type="submission" date="2023-03" db="EMBL/GenBank/DDBJ databases">
        <title>Massive genome expansion in bonnet fungi (Mycena s.s.) driven by repeated elements and novel gene families across ecological guilds.</title>
        <authorList>
            <consortium name="Lawrence Berkeley National Laboratory"/>
            <person name="Harder C.B."/>
            <person name="Miyauchi S."/>
            <person name="Viragh M."/>
            <person name="Kuo A."/>
            <person name="Thoen E."/>
            <person name="Andreopoulos B."/>
            <person name="Lu D."/>
            <person name="Skrede I."/>
            <person name="Drula E."/>
            <person name="Henrissat B."/>
            <person name="Morin E."/>
            <person name="Kohler A."/>
            <person name="Barry K."/>
            <person name="LaButti K."/>
            <person name="Morin E."/>
            <person name="Salamov A."/>
            <person name="Lipzen A."/>
            <person name="Mereny Z."/>
            <person name="Hegedus B."/>
            <person name="Baldrian P."/>
            <person name="Stursova M."/>
            <person name="Weitz H."/>
            <person name="Taylor A."/>
            <person name="Grigoriev I.V."/>
            <person name="Nagy L.G."/>
            <person name="Martin F."/>
            <person name="Kauserud H."/>
        </authorList>
    </citation>
    <scope>NUCLEOTIDE SEQUENCE</scope>
    <source>
        <strain evidence="2">9284</strain>
    </source>
</reference>